<evidence type="ECO:0000256" key="6">
    <source>
        <dbReference type="ARBA" id="ARBA00023136"/>
    </source>
</evidence>
<feature type="transmembrane region" description="Helical" evidence="7">
    <location>
        <begin position="138"/>
        <end position="157"/>
    </location>
</feature>
<keyword evidence="5 7" id="KW-1133">Transmembrane helix</keyword>
<dbReference type="CDD" id="cd06261">
    <property type="entry name" value="TM_PBP2"/>
    <property type="match status" value="1"/>
</dbReference>
<keyword evidence="6 7" id="KW-0472">Membrane</keyword>
<evidence type="ECO:0000313" key="9">
    <source>
        <dbReference type="EMBL" id="SCY85489.1"/>
    </source>
</evidence>
<evidence type="ECO:0000256" key="3">
    <source>
        <dbReference type="ARBA" id="ARBA00022475"/>
    </source>
</evidence>
<keyword evidence="2 7" id="KW-0813">Transport</keyword>
<protein>
    <submittedName>
        <fullName evidence="9">Carbohydrate ABC transporter membrane protein 2, CUT1 family</fullName>
    </submittedName>
</protein>
<dbReference type="Proteomes" id="UP000198538">
    <property type="component" value="Unassembled WGS sequence"/>
</dbReference>
<keyword evidence="4 7" id="KW-0812">Transmembrane</keyword>
<gene>
    <name evidence="9" type="ORF">SAMN05720606_110206</name>
</gene>
<dbReference type="PROSITE" id="PS50928">
    <property type="entry name" value="ABC_TM1"/>
    <property type="match status" value="1"/>
</dbReference>
<dbReference type="EMBL" id="FMVM01000010">
    <property type="protein sequence ID" value="SCY85489.1"/>
    <property type="molecule type" value="Genomic_DNA"/>
</dbReference>
<evidence type="ECO:0000259" key="8">
    <source>
        <dbReference type="PROSITE" id="PS50928"/>
    </source>
</evidence>
<evidence type="ECO:0000313" key="10">
    <source>
        <dbReference type="Proteomes" id="UP000198538"/>
    </source>
</evidence>
<dbReference type="PANTHER" id="PTHR43744:SF12">
    <property type="entry name" value="ABC TRANSPORTER PERMEASE PROTEIN MG189-RELATED"/>
    <property type="match status" value="1"/>
</dbReference>
<evidence type="ECO:0000256" key="5">
    <source>
        <dbReference type="ARBA" id="ARBA00022989"/>
    </source>
</evidence>
<comment type="subcellular location">
    <subcellularLocation>
        <location evidence="1 7">Cell membrane</location>
        <topology evidence="1 7">Multi-pass membrane protein</topology>
    </subcellularLocation>
</comment>
<evidence type="ECO:0000256" key="7">
    <source>
        <dbReference type="RuleBase" id="RU363032"/>
    </source>
</evidence>
<dbReference type="GO" id="GO:0005886">
    <property type="term" value="C:plasma membrane"/>
    <property type="evidence" value="ECO:0007669"/>
    <property type="project" value="UniProtKB-SubCell"/>
</dbReference>
<evidence type="ECO:0000256" key="4">
    <source>
        <dbReference type="ARBA" id="ARBA00022692"/>
    </source>
</evidence>
<dbReference type="Gene3D" id="1.10.3720.10">
    <property type="entry name" value="MetI-like"/>
    <property type="match status" value="1"/>
</dbReference>
<comment type="similarity">
    <text evidence="7">Belongs to the binding-protein-dependent transport system permease family.</text>
</comment>
<evidence type="ECO:0000256" key="2">
    <source>
        <dbReference type="ARBA" id="ARBA00022448"/>
    </source>
</evidence>
<organism evidence="9 10">
    <name type="scientific">Paenibacillus polysaccharolyticus</name>
    <dbReference type="NCBI Taxonomy" id="582692"/>
    <lineage>
        <taxon>Bacteria</taxon>
        <taxon>Bacillati</taxon>
        <taxon>Bacillota</taxon>
        <taxon>Bacilli</taxon>
        <taxon>Bacillales</taxon>
        <taxon>Paenibacillaceae</taxon>
        <taxon>Paenibacillus</taxon>
    </lineage>
</organism>
<keyword evidence="10" id="KW-1185">Reference proteome</keyword>
<keyword evidence="3" id="KW-1003">Cell membrane</keyword>
<dbReference type="InterPro" id="IPR000515">
    <property type="entry name" value="MetI-like"/>
</dbReference>
<dbReference type="AlphaFoldDB" id="A0A1G5JCG7"/>
<sequence length="272" mass="30559">MKQSRTSRTISYIIVLLMLALYVFPLFYLFNVSMKTQTEYLLNPVALTEGIRLENFAEAWTKGSFSQYMWNSVLYTGMSTLLTLILSIFAAFPLARRYVKFSTLIYIFFLISMYLPNPLIPQFSLINQLGLYNTQTGYILLKTTGTGIAFLMFVGYIKSVSRELDEAAAMDGCGYTRYLFTILVPLMKPILATGIILTAIGVWNDIIGPTIYLSDPNYQPVTKGLFTFYGQYMNNWPLLACGILIVTLPLVVLYVALQRFIVGGAMAGAVKS</sequence>
<feature type="transmembrane region" description="Helical" evidence="7">
    <location>
        <begin position="73"/>
        <end position="92"/>
    </location>
</feature>
<dbReference type="STRING" id="582692.SAMN05720606_110206"/>
<feature type="transmembrane region" description="Helical" evidence="7">
    <location>
        <begin position="104"/>
        <end position="126"/>
    </location>
</feature>
<dbReference type="PANTHER" id="PTHR43744">
    <property type="entry name" value="ABC TRANSPORTER PERMEASE PROTEIN MG189-RELATED-RELATED"/>
    <property type="match status" value="1"/>
</dbReference>
<feature type="transmembrane region" description="Helical" evidence="7">
    <location>
        <begin position="178"/>
        <end position="203"/>
    </location>
</feature>
<reference evidence="10" key="1">
    <citation type="submission" date="2016-10" db="EMBL/GenBank/DDBJ databases">
        <authorList>
            <person name="Varghese N."/>
            <person name="Submissions S."/>
        </authorList>
    </citation>
    <scope>NUCLEOTIDE SEQUENCE [LARGE SCALE GENOMIC DNA]</scope>
    <source>
        <strain evidence="10">BL9</strain>
    </source>
</reference>
<proteinExistence type="inferred from homology"/>
<feature type="domain" description="ABC transmembrane type-1" evidence="8">
    <location>
        <begin position="69"/>
        <end position="257"/>
    </location>
</feature>
<dbReference type="GO" id="GO:0055085">
    <property type="term" value="P:transmembrane transport"/>
    <property type="evidence" value="ECO:0007669"/>
    <property type="project" value="InterPro"/>
</dbReference>
<dbReference type="RefSeq" id="WP_090921688.1">
    <property type="nucleotide sequence ID" value="NZ_FMVM01000010.1"/>
</dbReference>
<dbReference type="Pfam" id="PF00528">
    <property type="entry name" value="BPD_transp_1"/>
    <property type="match status" value="1"/>
</dbReference>
<accession>A0A1G5JCG7</accession>
<feature type="transmembrane region" description="Helical" evidence="7">
    <location>
        <begin position="12"/>
        <end position="30"/>
    </location>
</feature>
<evidence type="ECO:0000256" key="1">
    <source>
        <dbReference type="ARBA" id="ARBA00004651"/>
    </source>
</evidence>
<name>A0A1G5JCG7_9BACL</name>
<dbReference type="SUPFAM" id="SSF161098">
    <property type="entry name" value="MetI-like"/>
    <property type="match status" value="1"/>
</dbReference>
<feature type="transmembrane region" description="Helical" evidence="7">
    <location>
        <begin position="236"/>
        <end position="257"/>
    </location>
</feature>
<dbReference type="InterPro" id="IPR035906">
    <property type="entry name" value="MetI-like_sf"/>
</dbReference>